<dbReference type="CDD" id="cd13586">
    <property type="entry name" value="PBP2_Maltose_binding_like"/>
    <property type="match status" value="1"/>
</dbReference>
<gene>
    <name evidence="6" type="ORF">FLP03_20205</name>
</gene>
<feature type="chain" id="PRO_5025080588" description="Maltodextrin-binding protein" evidence="5">
    <location>
        <begin position="25"/>
        <end position="410"/>
    </location>
</feature>
<dbReference type="Pfam" id="PF13416">
    <property type="entry name" value="SBP_bac_8"/>
    <property type="match status" value="1"/>
</dbReference>
<dbReference type="GO" id="GO:0015768">
    <property type="term" value="P:maltose transport"/>
    <property type="evidence" value="ECO:0007669"/>
    <property type="project" value="TreeGrafter"/>
</dbReference>
<dbReference type="InterPro" id="IPR006059">
    <property type="entry name" value="SBP"/>
</dbReference>
<dbReference type="GO" id="GO:0042956">
    <property type="term" value="P:maltodextrin transmembrane transport"/>
    <property type="evidence" value="ECO:0007669"/>
    <property type="project" value="TreeGrafter"/>
</dbReference>
<dbReference type="InterPro" id="IPR006060">
    <property type="entry name" value="Maltose/Cyclodextrin-bd"/>
</dbReference>
<comment type="subcellular location">
    <subcellularLocation>
        <location evidence="5">Periplasm</location>
    </subcellularLocation>
</comment>
<dbReference type="GO" id="GO:0030288">
    <property type="term" value="C:outer membrane-bounded periplasmic space"/>
    <property type="evidence" value="ECO:0007669"/>
    <property type="project" value="UniProtKB-ARBA"/>
</dbReference>
<reference evidence="6" key="1">
    <citation type="submission" date="2019-07" db="EMBL/GenBank/DDBJ databases">
        <authorList>
            <consortium name="GenomeTrakr network: Whole genome sequencing for foodborne pathogen traceback"/>
        </authorList>
    </citation>
    <scope>NUCLEOTIDE SEQUENCE [LARGE SCALE GENOMIC DNA]</scope>
    <source>
        <strain evidence="6">FDA00014297</strain>
    </source>
</reference>
<keyword evidence="5" id="KW-0574">Periplasm</keyword>
<evidence type="ECO:0000256" key="1">
    <source>
        <dbReference type="ARBA" id="ARBA00008520"/>
    </source>
</evidence>
<proteinExistence type="inferred from homology"/>
<evidence type="ECO:0000256" key="5">
    <source>
        <dbReference type="RuleBase" id="RU365005"/>
    </source>
</evidence>
<dbReference type="SUPFAM" id="SSF53850">
    <property type="entry name" value="Periplasmic binding protein-like II"/>
    <property type="match status" value="1"/>
</dbReference>
<dbReference type="AlphaFoldDB" id="A0A5Y2QQ34"/>
<keyword evidence="4 5" id="KW-0732">Signal</keyword>
<feature type="signal peptide" evidence="5">
    <location>
        <begin position="1"/>
        <end position="24"/>
    </location>
</feature>
<evidence type="ECO:0000256" key="4">
    <source>
        <dbReference type="ARBA" id="ARBA00022729"/>
    </source>
</evidence>
<name>A0A5Y2QQ34_SALER</name>
<accession>A0A5Y2QQ34</accession>
<protein>
    <recommendedName>
        <fullName evidence="5">Maltodextrin-binding protein</fullName>
    </recommendedName>
</protein>
<dbReference type="Proteomes" id="UP000839641">
    <property type="component" value="Unassembled WGS sequence"/>
</dbReference>
<evidence type="ECO:0000313" key="6">
    <source>
        <dbReference type="EMBL" id="ECF4924464.1"/>
    </source>
</evidence>
<dbReference type="PANTHER" id="PTHR30061:SF50">
    <property type="entry name" value="MALTOSE_MALTODEXTRIN-BINDING PERIPLASMIC PROTEIN"/>
    <property type="match status" value="1"/>
</dbReference>
<keyword evidence="2 5" id="KW-0813">Transport</keyword>
<dbReference type="GO" id="GO:1901982">
    <property type="term" value="F:maltose binding"/>
    <property type="evidence" value="ECO:0007669"/>
    <property type="project" value="TreeGrafter"/>
</dbReference>
<sequence>MRLNNIAMIIILAMSGSFSSQAMAEKLSPEADAELLVWSDASSANYMKYAATQFNKDFGYKVKFTFRNIAPMDAASRIMQDGGTTRVADVAEIEHDTLGRLVVAGGVMENMVSTDRIKKTFIPGAVSAATYKNVTYGFPVSFATLALFYNKNLLKTAPKTFEEIITFSENFSNTAEHKYALLWDVQNYYVSRMFITLYGASEFGKAGTDPKALGIASAEAQKGLETMKRLKKANPSNPLDMGNPQVLRGLFNEGKVAAVIDGPWSIQGYVDSGVNFGVTRIPTLDGHQPRSFSTVRLAVVSSFTEYPHAAELFADYLTTDKMLMKRYEMTNLIPPVDTLMKKISQTGDEAIKAIIDQGYYSDAMPSIPEMSYLWSPMTNAILATWVENKSSKEALIHARGIIEEQLSLQE</sequence>
<dbReference type="PRINTS" id="PR00181">
    <property type="entry name" value="MALTOSEBP"/>
</dbReference>
<keyword evidence="3 5" id="KW-0762">Sugar transport</keyword>
<evidence type="ECO:0000256" key="3">
    <source>
        <dbReference type="ARBA" id="ARBA00022597"/>
    </source>
</evidence>
<comment type="function">
    <text evidence="5">Part of the ABC transporter complex MalEFGK involved in maltose/maltodextrin import. Binds maltose and higher maltodextrins.</text>
</comment>
<dbReference type="Gene3D" id="3.40.190.10">
    <property type="entry name" value="Periplasmic binding protein-like II"/>
    <property type="match status" value="2"/>
</dbReference>
<dbReference type="PANTHER" id="PTHR30061">
    <property type="entry name" value="MALTOSE-BINDING PERIPLASMIC PROTEIN"/>
    <property type="match status" value="1"/>
</dbReference>
<organism evidence="6">
    <name type="scientific">Salmonella enterica subsp. arizonae</name>
    <dbReference type="NCBI Taxonomy" id="59203"/>
    <lineage>
        <taxon>Bacteria</taxon>
        <taxon>Pseudomonadati</taxon>
        <taxon>Pseudomonadota</taxon>
        <taxon>Gammaproteobacteria</taxon>
        <taxon>Enterobacterales</taxon>
        <taxon>Enterobacteriaceae</taxon>
        <taxon>Salmonella</taxon>
    </lineage>
</organism>
<dbReference type="GO" id="GO:0055052">
    <property type="term" value="C:ATP-binding cassette (ABC) transporter complex, substrate-binding subunit-containing"/>
    <property type="evidence" value="ECO:0007669"/>
    <property type="project" value="TreeGrafter"/>
</dbReference>
<comment type="similarity">
    <text evidence="1 5">Belongs to the bacterial solute-binding protein 1 family.</text>
</comment>
<dbReference type="EMBL" id="AAILJL010000022">
    <property type="protein sequence ID" value="ECF4924464.1"/>
    <property type="molecule type" value="Genomic_DNA"/>
</dbReference>
<evidence type="ECO:0000256" key="2">
    <source>
        <dbReference type="ARBA" id="ARBA00022448"/>
    </source>
</evidence>
<comment type="caution">
    <text evidence="6">The sequence shown here is derived from an EMBL/GenBank/DDBJ whole genome shotgun (WGS) entry which is preliminary data.</text>
</comment>
<dbReference type="GO" id="GO:0015144">
    <property type="term" value="F:carbohydrate transmembrane transporter activity"/>
    <property type="evidence" value="ECO:0007669"/>
    <property type="project" value="InterPro"/>
</dbReference>